<organism evidence="5 6">
    <name type="scientific">Merdimonas faecis</name>
    <dbReference type="NCBI Taxonomy" id="1653435"/>
    <lineage>
        <taxon>Bacteria</taxon>
        <taxon>Bacillati</taxon>
        <taxon>Bacillota</taxon>
        <taxon>Clostridia</taxon>
        <taxon>Lachnospirales</taxon>
        <taxon>Lachnospiraceae</taxon>
        <taxon>Merdimonas</taxon>
    </lineage>
</organism>
<keyword evidence="3 5" id="KW-0378">Hydrolase</keyword>
<protein>
    <submittedName>
        <fullName evidence="5">Arylsulfatase</fullName>
        <ecNumber evidence="5">3.1.6.1</ecNumber>
    </submittedName>
</protein>
<reference evidence="5" key="1">
    <citation type="journal article" date="2021" name="PeerJ">
        <title>Extensive microbial diversity within the chicken gut microbiome revealed by metagenomics and culture.</title>
        <authorList>
            <person name="Gilroy R."/>
            <person name="Ravi A."/>
            <person name="Getino M."/>
            <person name="Pursley I."/>
            <person name="Horton D.L."/>
            <person name="Alikhan N.F."/>
            <person name="Baker D."/>
            <person name="Gharbi K."/>
            <person name="Hall N."/>
            <person name="Watson M."/>
            <person name="Adriaenssens E.M."/>
            <person name="Foster-Nyarko E."/>
            <person name="Jarju S."/>
            <person name="Secka A."/>
            <person name="Antonio M."/>
            <person name="Oren A."/>
            <person name="Chaudhuri R.R."/>
            <person name="La Ragione R."/>
            <person name="Hildebrand F."/>
            <person name="Pallen M.J."/>
        </authorList>
    </citation>
    <scope>NUCLEOTIDE SEQUENCE</scope>
    <source>
        <strain evidence="5">USAMLcec4-12693</strain>
    </source>
</reference>
<dbReference type="GO" id="GO:0004065">
    <property type="term" value="F:arylsulfatase activity"/>
    <property type="evidence" value="ECO:0007669"/>
    <property type="project" value="UniProtKB-EC"/>
</dbReference>
<evidence type="ECO:0000256" key="3">
    <source>
        <dbReference type="ARBA" id="ARBA00022801"/>
    </source>
</evidence>
<gene>
    <name evidence="5" type="ORF">K8V39_10050</name>
</gene>
<dbReference type="RefSeq" id="WP_277272399.1">
    <property type="nucleotide sequence ID" value="NZ_DYXE01000086.1"/>
</dbReference>
<dbReference type="EMBL" id="DYXE01000086">
    <property type="protein sequence ID" value="HJH50594.1"/>
    <property type="molecule type" value="Genomic_DNA"/>
</dbReference>
<reference evidence="5" key="2">
    <citation type="submission" date="2021-09" db="EMBL/GenBank/DDBJ databases">
        <authorList>
            <person name="Gilroy R."/>
        </authorList>
    </citation>
    <scope>NUCLEOTIDE SEQUENCE</scope>
    <source>
        <strain evidence="5">USAMLcec4-12693</strain>
    </source>
</reference>
<dbReference type="AlphaFoldDB" id="A0A9D2VZ70"/>
<dbReference type="Pfam" id="PF00884">
    <property type="entry name" value="Sulfatase"/>
    <property type="match status" value="1"/>
</dbReference>
<evidence type="ECO:0000259" key="4">
    <source>
        <dbReference type="Pfam" id="PF00884"/>
    </source>
</evidence>
<dbReference type="EC" id="3.1.6.1" evidence="5"/>
<evidence type="ECO:0000256" key="2">
    <source>
        <dbReference type="ARBA" id="ARBA00022723"/>
    </source>
</evidence>
<dbReference type="GO" id="GO:0046872">
    <property type="term" value="F:metal ion binding"/>
    <property type="evidence" value="ECO:0007669"/>
    <property type="project" value="UniProtKB-KW"/>
</dbReference>
<dbReference type="Gene3D" id="3.40.720.10">
    <property type="entry name" value="Alkaline Phosphatase, subunit A"/>
    <property type="match status" value="1"/>
</dbReference>
<proteinExistence type="inferred from homology"/>
<evidence type="ECO:0000256" key="1">
    <source>
        <dbReference type="ARBA" id="ARBA00008779"/>
    </source>
</evidence>
<sequence length="492" mass="56117">MTNRPNIILLMTDQLRGDALGYAGHPDVKTPYLDTLAARGVNFDRAYSACPSCIAARAALHTGMEQSHHGRVGYEDNIPWRYEHTLAGELSKAGYYTQCVGKMHVHPLRNYLGFHNVDLHDGYLHAARYASVPYRESQFVADDYFYWLKKELGADADVTDTGIDCNSWVARPWTHEEKYHPTNWVTDRCLDFLRRRDPDQPFFLMASYLRPHPPFDAPQHYFDLYQNKKLRPPFLGTWETDTYLNRDGRIFDSKTGPLDPELIHQAQAGYYACITHLDHQIGRLIMALIEQELYDDTLILFTADHGEELCDHHMFRKSRPYEGSCRIPFFFCAGKNVPLDIKPSSVCHSVVELRDVMPTLLSAAGADIPSSVDGKNLLPLAAAPDKSVRSWLHGEHSYGDFSNHWIVTETDKYIWHTSTGQEQYFDLKADPHELTDLIEDPASADRIQDLRSCLISVLKDRPEGFTDGEKLIPGRPYPETLARIKSTNTLSI</sequence>
<dbReference type="Proteomes" id="UP000813420">
    <property type="component" value="Unassembled WGS sequence"/>
</dbReference>
<evidence type="ECO:0000313" key="6">
    <source>
        <dbReference type="Proteomes" id="UP000813420"/>
    </source>
</evidence>
<comment type="similarity">
    <text evidence="1">Belongs to the sulfatase family.</text>
</comment>
<dbReference type="InterPro" id="IPR017850">
    <property type="entry name" value="Alkaline_phosphatase_core_sf"/>
</dbReference>
<dbReference type="SUPFAM" id="SSF53649">
    <property type="entry name" value="Alkaline phosphatase-like"/>
    <property type="match status" value="1"/>
</dbReference>
<dbReference type="GO" id="GO:0005737">
    <property type="term" value="C:cytoplasm"/>
    <property type="evidence" value="ECO:0007669"/>
    <property type="project" value="TreeGrafter"/>
</dbReference>
<dbReference type="PROSITE" id="PS00149">
    <property type="entry name" value="SULFATASE_2"/>
    <property type="match status" value="1"/>
</dbReference>
<dbReference type="NCBIfam" id="NF010322">
    <property type="entry name" value="PRK13759.1"/>
    <property type="match status" value="1"/>
</dbReference>
<comment type="caution">
    <text evidence="5">The sequence shown here is derived from an EMBL/GenBank/DDBJ whole genome shotgun (WGS) entry which is preliminary data.</text>
</comment>
<dbReference type="PANTHER" id="PTHR45953">
    <property type="entry name" value="IDURONATE 2-SULFATASE"/>
    <property type="match status" value="1"/>
</dbReference>
<name>A0A9D2VZ70_9FIRM</name>
<evidence type="ECO:0000313" key="5">
    <source>
        <dbReference type="EMBL" id="HJH50594.1"/>
    </source>
</evidence>
<feature type="domain" description="Sulfatase N-terminal" evidence="4">
    <location>
        <begin position="5"/>
        <end position="366"/>
    </location>
</feature>
<dbReference type="CDD" id="cd16022">
    <property type="entry name" value="sulfatase_like"/>
    <property type="match status" value="1"/>
</dbReference>
<dbReference type="InterPro" id="IPR024607">
    <property type="entry name" value="Sulfatase_CS"/>
</dbReference>
<dbReference type="InterPro" id="IPR000917">
    <property type="entry name" value="Sulfatase_N"/>
</dbReference>
<keyword evidence="2" id="KW-0479">Metal-binding</keyword>
<dbReference type="PANTHER" id="PTHR45953:SF1">
    <property type="entry name" value="IDURONATE 2-SULFATASE"/>
    <property type="match status" value="1"/>
</dbReference>
<accession>A0A9D2VZ70</accession>